<dbReference type="AlphaFoldDB" id="A0A2V1ASW3"/>
<keyword evidence="2" id="KW-0479">Metal-binding</keyword>
<organism evidence="7 8">
    <name type="scientific">Candidozyma haemuli</name>
    <dbReference type="NCBI Taxonomy" id="45357"/>
    <lineage>
        <taxon>Eukaryota</taxon>
        <taxon>Fungi</taxon>
        <taxon>Dikarya</taxon>
        <taxon>Ascomycota</taxon>
        <taxon>Saccharomycotina</taxon>
        <taxon>Pichiomycetes</taxon>
        <taxon>Metschnikowiaceae</taxon>
        <taxon>Candidozyma</taxon>
    </lineage>
</organism>
<comment type="cofactor">
    <cofactor evidence="1">
        <name>L-ascorbate</name>
        <dbReference type="ChEBI" id="CHEBI:38290"/>
    </cofactor>
</comment>
<keyword evidence="3" id="KW-0223">Dioxygenase</keyword>
<proteinExistence type="predicted"/>
<dbReference type="EMBL" id="PKFO01000003">
    <property type="protein sequence ID" value="PVH20596.1"/>
    <property type="molecule type" value="Genomic_DNA"/>
</dbReference>
<dbReference type="VEuPathDB" id="FungiDB:CXQ85_002391"/>
<dbReference type="Pfam" id="PF13640">
    <property type="entry name" value="2OG-FeII_Oxy_3"/>
    <property type="match status" value="1"/>
</dbReference>
<dbReference type="InterPro" id="IPR006620">
    <property type="entry name" value="Pro_4_hyd_alph"/>
</dbReference>
<keyword evidence="8" id="KW-1185">Reference proteome</keyword>
<keyword evidence="5" id="KW-0408">Iron</keyword>
<dbReference type="Gene3D" id="2.60.120.620">
    <property type="entry name" value="q2cbj1_9rhob like domain"/>
    <property type="match status" value="1"/>
</dbReference>
<gene>
    <name evidence="7" type="ORF">CXQ85_002391</name>
</gene>
<reference evidence="7 8" key="1">
    <citation type="submission" date="2017-12" db="EMBL/GenBank/DDBJ databases">
        <title>Genome Sequence of a Multidrug-Resistant Candida haemulonii Isolate from a Patient with Chronic Leg Ulcers in Israel.</title>
        <authorList>
            <person name="Chow N.A."/>
            <person name="Gade L."/>
            <person name="Batra D."/>
            <person name="Rowe L.A."/>
            <person name="Ben-Ami R."/>
            <person name="Loparev V.N."/>
            <person name="Litvintseva A.P."/>
        </authorList>
    </citation>
    <scope>NUCLEOTIDE SEQUENCE [LARGE SCALE GENOMIC DNA]</scope>
    <source>
        <strain evidence="7 8">B11899</strain>
    </source>
</reference>
<evidence type="ECO:0000256" key="1">
    <source>
        <dbReference type="ARBA" id="ARBA00001961"/>
    </source>
</evidence>
<evidence type="ECO:0000256" key="2">
    <source>
        <dbReference type="ARBA" id="ARBA00022723"/>
    </source>
</evidence>
<dbReference type="GO" id="GO:0004656">
    <property type="term" value="F:procollagen-proline 4-dioxygenase activity"/>
    <property type="evidence" value="ECO:0007669"/>
    <property type="project" value="TreeGrafter"/>
</dbReference>
<sequence>MPPKKSSAKQKAPSYVFPQRLFEQSKSLKKQFYVPQPETIIPGQIVTIEHFFSEDFCDQLISSFESDLKLETTPLIKSKDYAARYNDRISLTDNEAASALWDYLKQILLQKVDYEDEELEQINEIFSDAKSLNPQLRVYRYTKGHHFGKHYDDSVKCPLAHDPTKTGHTKWTLLIYLTGGDEFVGGGTIFYPDSNSKSEINVHPTKGLALLHKHGDDCLQHEAEIVKEGVKWVLRSDVTY</sequence>
<dbReference type="PANTHER" id="PTHR10869:SF236">
    <property type="entry name" value="PROLYL 4-HYDROXYLASE ALPHA SUBUNIT DOMAIN-CONTAINING PROTEIN"/>
    <property type="match status" value="1"/>
</dbReference>
<name>A0A2V1ASW3_9ASCO</name>
<dbReference type="Proteomes" id="UP000244309">
    <property type="component" value="Unassembled WGS sequence"/>
</dbReference>
<dbReference type="InterPro" id="IPR005123">
    <property type="entry name" value="Oxoglu/Fe-dep_dioxygenase_dom"/>
</dbReference>
<feature type="domain" description="Fe2OG dioxygenase" evidence="6">
    <location>
        <begin position="131"/>
        <end position="240"/>
    </location>
</feature>
<dbReference type="PANTHER" id="PTHR10869">
    <property type="entry name" value="PROLYL 4-HYDROXYLASE ALPHA SUBUNIT"/>
    <property type="match status" value="1"/>
</dbReference>
<accession>A0A2V1ASW3</accession>
<dbReference type="InterPro" id="IPR045054">
    <property type="entry name" value="P4HA-like"/>
</dbReference>
<evidence type="ECO:0000313" key="7">
    <source>
        <dbReference type="EMBL" id="PVH20596.1"/>
    </source>
</evidence>
<dbReference type="GO" id="GO:0005506">
    <property type="term" value="F:iron ion binding"/>
    <property type="evidence" value="ECO:0007669"/>
    <property type="project" value="InterPro"/>
</dbReference>
<evidence type="ECO:0000256" key="3">
    <source>
        <dbReference type="ARBA" id="ARBA00022964"/>
    </source>
</evidence>
<evidence type="ECO:0000256" key="4">
    <source>
        <dbReference type="ARBA" id="ARBA00023002"/>
    </source>
</evidence>
<dbReference type="SMART" id="SM00702">
    <property type="entry name" value="P4Hc"/>
    <property type="match status" value="1"/>
</dbReference>
<dbReference type="PROSITE" id="PS51471">
    <property type="entry name" value="FE2OG_OXY"/>
    <property type="match status" value="1"/>
</dbReference>
<dbReference type="RefSeq" id="XP_025341536.1">
    <property type="nucleotide sequence ID" value="XM_025486071.1"/>
</dbReference>
<dbReference type="GeneID" id="37007722"/>
<dbReference type="GO" id="GO:0031418">
    <property type="term" value="F:L-ascorbic acid binding"/>
    <property type="evidence" value="ECO:0007669"/>
    <property type="project" value="InterPro"/>
</dbReference>
<evidence type="ECO:0000259" key="6">
    <source>
        <dbReference type="PROSITE" id="PS51471"/>
    </source>
</evidence>
<evidence type="ECO:0000256" key="5">
    <source>
        <dbReference type="ARBA" id="ARBA00023004"/>
    </source>
</evidence>
<keyword evidence="4" id="KW-0560">Oxidoreductase</keyword>
<dbReference type="GO" id="GO:0005783">
    <property type="term" value="C:endoplasmic reticulum"/>
    <property type="evidence" value="ECO:0007669"/>
    <property type="project" value="TreeGrafter"/>
</dbReference>
<dbReference type="OrthoDB" id="69177at2759"/>
<dbReference type="InterPro" id="IPR044862">
    <property type="entry name" value="Pro_4_hyd_alph_FE2OG_OXY"/>
</dbReference>
<protein>
    <recommendedName>
        <fullName evidence="6">Fe2OG dioxygenase domain-containing protein</fullName>
    </recommendedName>
</protein>
<comment type="caution">
    <text evidence="7">The sequence shown here is derived from an EMBL/GenBank/DDBJ whole genome shotgun (WGS) entry which is preliminary data.</text>
</comment>
<evidence type="ECO:0000313" key="8">
    <source>
        <dbReference type="Proteomes" id="UP000244309"/>
    </source>
</evidence>